<accession>A0A9Q5HU59</accession>
<feature type="compositionally biased region" description="Low complexity" evidence="2">
    <location>
        <begin position="130"/>
        <end position="141"/>
    </location>
</feature>
<feature type="region of interest" description="Disordered" evidence="2">
    <location>
        <begin position="112"/>
        <end position="141"/>
    </location>
</feature>
<keyword evidence="4" id="KW-1185">Reference proteome</keyword>
<proteinExistence type="predicted"/>
<reference evidence="3" key="1">
    <citation type="submission" date="2016-06" db="EMBL/GenBank/DDBJ databases">
        <title>Draft Genome sequence of the fungus Inonotus baumii.</title>
        <authorList>
            <person name="Zhu H."/>
            <person name="Lin W."/>
        </authorList>
    </citation>
    <scope>NUCLEOTIDE SEQUENCE</scope>
    <source>
        <strain evidence="3">821</strain>
    </source>
</reference>
<dbReference type="EMBL" id="LNZH02000205">
    <property type="protein sequence ID" value="OCB86050.1"/>
    <property type="molecule type" value="Genomic_DNA"/>
</dbReference>
<keyword evidence="1" id="KW-0175">Coiled coil</keyword>
<dbReference type="Proteomes" id="UP000757232">
    <property type="component" value="Unassembled WGS sequence"/>
</dbReference>
<evidence type="ECO:0000313" key="4">
    <source>
        <dbReference type="Proteomes" id="UP000757232"/>
    </source>
</evidence>
<gene>
    <name evidence="3" type="ORF">A7U60_g6948</name>
</gene>
<evidence type="ECO:0000313" key="3">
    <source>
        <dbReference type="EMBL" id="OCB86050.1"/>
    </source>
</evidence>
<feature type="coiled-coil region" evidence="1">
    <location>
        <begin position="185"/>
        <end position="226"/>
    </location>
</feature>
<evidence type="ECO:0000256" key="1">
    <source>
        <dbReference type="SAM" id="Coils"/>
    </source>
</evidence>
<evidence type="ECO:0000256" key="2">
    <source>
        <dbReference type="SAM" id="MobiDB-lite"/>
    </source>
</evidence>
<sequence length="387" mass="43422">MIGPQTVKGIFLCNNTHANENVSHTVMPQSDRRYYTDLAYAIREVSLGWLPERLEFSNTQGADHPYNARVYYNRFCVASVPDFKTHWDMEGQPSSQLVEHVSDKLQTIHIEHRESPSSSLGSRYDNSQEASTPVSTTSASAPLRMNIGDPFWTHRVSASFNAMADQIAAASQAIAQIPPLPDTQITQLQARMEEISDTQEKLQSELEELRQQIRAITERPEKFQQQLDDFIVQFRLEQQRLPARLHNALATVSKGAIKPVADNSGKNPSLFPATRGEFEHLTKERYEGLMKAYGLPIQGDLAAKRNVVRSFIGLPQFAVNESSLLTFSFTPSLNRVHVASSLVYLAFNVYDSPSRVFSIVSFVRHSDLIVQGENPVAGYDFDVFVSA</sequence>
<name>A0A9Q5HU59_SANBA</name>
<organism evidence="3 4">
    <name type="scientific">Sanghuangporus baumii</name>
    <name type="common">Phellinus baumii</name>
    <dbReference type="NCBI Taxonomy" id="108892"/>
    <lineage>
        <taxon>Eukaryota</taxon>
        <taxon>Fungi</taxon>
        <taxon>Dikarya</taxon>
        <taxon>Basidiomycota</taxon>
        <taxon>Agaricomycotina</taxon>
        <taxon>Agaricomycetes</taxon>
        <taxon>Hymenochaetales</taxon>
        <taxon>Hymenochaetaceae</taxon>
        <taxon>Sanghuangporus</taxon>
    </lineage>
</organism>
<protein>
    <submittedName>
        <fullName evidence="3">Uncharacterized protein</fullName>
    </submittedName>
</protein>
<comment type="caution">
    <text evidence="3">The sequence shown here is derived from an EMBL/GenBank/DDBJ whole genome shotgun (WGS) entry which is preliminary data.</text>
</comment>
<dbReference type="OrthoDB" id="3259063at2759"/>
<dbReference type="AlphaFoldDB" id="A0A9Q5HU59"/>
<feature type="compositionally biased region" description="Polar residues" evidence="2">
    <location>
        <begin position="116"/>
        <end position="129"/>
    </location>
</feature>